<dbReference type="EMBL" id="CAJNXB010003559">
    <property type="protein sequence ID" value="CAF3324244.1"/>
    <property type="molecule type" value="Genomic_DNA"/>
</dbReference>
<feature type="compositionally biased region" description="Basic residues" evidence="1">
    <location>
        <begin position="64"/>
        <end position="75"/>
    </location>
</feature>
<gene>
    <name evidence="5" type="ORF">HFQ381_LOCUS26585</name>
    <name evidence="2" type="ORF">LUA448_LOCUS6268</name>
    <name evidence="3" type="ORF">TIS948_LOCUS20516</name>
    <name evidence="4" type="ORF">UJA718_LOCUS22188</name>
</gene>
<name>A0A817U0S8_9BILA</name>
<evidence type="ECO:0000313" key="5">
    <source>
        <dbReference type="EMBL" id="CAF4485079.1"/>
    </source>
</evidence>
<evidence type="ECO:0000256" key="1">
    <source>
        <dbReference type="SAM" id="MobiDB-lite"/>
    </source>
</evidence>
<protein>
    <submittedName>
        <fullName evidence="3">Uncharacterized protein</fullName>
    </submittedName>
</protein>
<evidence type="ECO:0000313" key="7">
    <source>
        <dbReference type="Proteomes" id="UP000663873"/>
    </source>
</evidence>
<dbReference type="AlphaFoldDB" id="A0A817U0S8"/>
<keyword evidence="7" id="KW-1185">Reference proteome</keyword>
<proteinExistence type="predicted"/>
<evidence type="ECO:0000313" key="6">
    <source>
        <dbReference type="Proteomes" id="UP000663825"/>
    </source>
</evidence>
<dbReference type="Proteomes" id="UP000663851">
    <property type="component" value="Unassembled WGS sequence"/>
</dbReference>
<dbReference type="Proteomes" id="UP000663873">
    <property type="component" value="Unassembled WGS sequence"/>
</dbReference>
<dbReference type="EMBL" id="CAJOBO010003226">
    <property type="protein sequence ID" value="CAF4485079.1"/>
    <property type="molecule type" value="Genomic_DNA"/>
</dbReference>
<comment type="caution">
    <text evidence="3">The sequence shown here is derived from an EMBL/GenBank/DDBJ whole genome shotgun (WGS) entry which is preliminary data.</text>
</comment>
<evidence type="ECO:0000313" key="4">
    <source>
        <dbReference type="EMBL" id="CAF4442295.1"/>
    </source>
</evidence>
<evidence type="ECO:0000313" key="3">
    <source>
        <dbReference type="EMBL" id="CAF3324244.1"/>
    </source>
</evidence>
<organism evidence="3 6">
    <name type="scientific">Rotaria socialis</name>
    <dbReference type="NCBI Taxonomy" id="392032"/>
    <lineage>
        <taxon>Eukaryota</taxon>
        <taxon>Metazoa</taxon>
        <taxon>Spiralia</taxon>
        <taxon>Gnathifera</taxon>
        <taxon>Rotifera</taxon>
        <taxon>Eurotatoria</taxon>
        <taxon>Bdelloidea</taxon>
        <taxon>Philodinida</taxon>
        <taxon>Philodinidae</taxon>
        <taxon>Rotaria</taxon>
    </lineage>
</organism>
<dbReference type="Proteomes" id="UP000663825">
    <property type="component" value="Unassembled WGS sequence"/>
</dbReference>
<evidence type="ECO:0000313" key="2">
    <source>
        <dbReference type="EMBL" id="CAF3276494.1"/>
    </source>
</evidence>
<dbReference type="OrthoDB" id="10165453at2759"/>
<feature type="region of interest" description="Disordered" evidence="1">
    <location>
        <begin position="64"/>
        <end position="91"/>
    </location>
</feature>
<dbReference type="Proteomes" id="UP000663833">
    <property type="component" value="Unassembled WGS sequence"/>
</dbReference>
<reference evidence="3" key="1">
    <citation type="submission" date="2021-02" db="EMBL/GenBank/DDBJ databases">
        <authorList>
            <person name="Nowell W R."/>
        </authorList>
    </citation>
    <scope>NUCLEOTIDE SEQUENCE</scope>
</reference>
<dbReference type="EMBL" id="CAJOBP010004505">
    <property type="protein sequence ID" value="CAF4442295.1"/>
    <property type="molecule type" value="Genomic_DNA"/>
</dbReference>
<accession>A0A817U0S8</accession>
<dbReference type="EMBL" id="CAJNYD010000583">
    <property type="protein sequence ID" value="CAF3276494.1"/>
    <property type="molecule type" value="Genomic_DNA"/>
</dbReference>
<sequence>MASSSNNILQNCLNETSVVSATVSTNKIIDSPTVPIQNELSSNVTLDGFQQVENKNKNKIKRKLATSATQKKRTRYQTNISSKPVAPSPLLSMPDPIATEPSLHKIVQHVGGTHHVQDVQQVQNAHELQDIQPFSNDPEVQGALPASHPEQISITTESTRYAQTRYPPPSPFIIRFNAGKVTSNKIKEGLIAYCIQKYQMEINVLNCRLSNRSSNNDYDFLVFLKDASSFFFLLDQNYWTSTFSNEDYTFPYSPSIPPQLSLLIKNVDHRLDFNEFCQEIKTRYPQIKNVIRLKKQIYQ</sequence>